<protein>
    <recommendedName>
        <fullName evidence="1">SigF-like NTF2-like domain-containing protein</fullName>
    </recommendedName>
</protein>
<dbReference type="Proteomes" id="UP000320475">
    <property type="component" value="Unassembled WGS sequence"/>
</dbReference>
<proteinExistence type="predicted"/>
<reference evidence="2 3" key="1">
    <citation type="journal article" date="2019" name="Sci. Rep.">
        <title>Comparative genomics of chytrid fungi reveal insights into the obligate biotrophic and pathogenic lifestyle of Synchytrium endobioticum.</title>
        <authorList>
            <person name="van de Vossenberg B.T.L.H."/>
            <person name="Warris S."/>
            <person name="Nguyen H.D.T."/>
            <person name="van Gent-Pelzer M.P.E."/>
            <person name="Joly D.L."/>
            <person name="van de Geest H.C."/>
            <person name="Bonants P.J.M."/>
            <person name="Smith D.S."/>
            <person name="Levesque C.A."/>
            <person name="van der Lee T.A.J."/>
        </authorList>
    </citation>
    <scope>NUCLEOTIDE SEQUENCE [LARGE SCALE GENOMIC DNA]</scope>
    <source>
        <strain evidence="2 3">LEV6574</strain>
    </source>
</reference>
<dbReference type="InterPro" id="IPR057514">
    <property type="entry name" value="NTF2_SigF"/>
</dbReference>
<comment type="caution">
    <text evidence="2">The sequence shown here is derived from an EMBL/GenBank/DDBJ whole genome shotgun (WGS) entry which is preliminary data.</text>
</comment>
<accession>A0A507CMT4</accession>
<dbReference type="AlphaFoldDB" id="A0A507CMT4"/>
<dbReference type="InterPro" id="IPR032710">
    <property type="entry name" value="NTF2-like_dom_sf"/>
</dbReference>
<evidence type="ECO:0000313" key="3">
    <source>
        <dbReference type="Proteomes" id="UP000320475"/>
    </source>
</evidence>
<organism evidence="2 3">
    <name type="scientific">Synchytrium endobioticum</name>
    <dbReference type="NCBI Taxonomy" id="286115"/>
    <lineage>
        <taxon>Eukaryota</taxon>
        <taxon>Fungi</taxon>
        <taxon>Fungi incertae sedis</taxon>
        <taxon>Chytridiomycota</taxon>
        <taxon>Chytridiomycota incertae sedis</taxon>
        <taxon>Chytridiomycetes</taxon>
        <taxon>Synchytriales</taxon>
        <taxon>Synchytriaceae</taxon>
        <taxon>Synchytrium</taxon>
    </lineage>
</organism>
<dbReference type="SUPFAM" id="SSF54427">
    <property type="entry name" value="NTF2-like"/>
    <property type="match status" value="1"/>
</dbReference>
<name>A0A507CMT4_9FUNG</name>
<feature type="domain" description="SigF-like NTF2-like" evidence="1">
    <location>
        <begin position="8"/>
        <end position="104"/>
    </location>
</feature>
<evidence type="ECO:0000313" key="2">
    <source>
        <dbReference type="EMBL" id="TPX40143.1"/>
    </source>
</evidence>
<dbReference type="VEuPathDB" id="FungiDB:SeMB42_g05665"/>
<evidence type="ECO:0000259" key="1">
    <source>
        <dbReference type="Pfam" id="PF24840"/>
    </source>
</evidence>
<gene>
    <name evidence="2" type="ORF">SeLEV6574_g06762</name>
</gene>
<sequence>MDTRTWLRNVVLGTTTTDITSIHHVLDTCYADDMKLIHPYFIAQGRDQAFQICEAWSGINETLHAQIHHIAINEDERSAFVEYSQFFKNKLLGAYFPMRLRVTTLFKWHGAAENRRIHYHRGTLVYRPSVAYENLAAEVSECLDGLSCCLHYMSNIQLDIPQFSSMISSIPVVGGVYNFIRPKATSVLSSGYQVANKVGLFYIMPRFINQFFPILQYVSMLSMLPFVNEGRVSTVGTAFGKYLEEDHDE</sequence>
<dbReference type="OrthoDB" id="5580651at2759"/>
<dbReference type="EMBL" id="QEAM01000409">
    <property type="protein sequence ID" value="TPX40143.1"/>
    <property type="molecule type" value="Genomic_DNA"/>
</dbReference>
<dbReference type="Pfam" id="PF24840">
    <property type="entry name" value="NTF2_SigF"/>
    <property type="match status" value="1"/>
</dbReference>